<protein>
    <submittedName>
        <fullName evidence="5">DoxX family protein</fullName>
    </submittedName>
</protein>
<dbReference type="OrthoDB" id="329282at2"/>
<name>A0A3P1V863_9ACTO</name>
<dbReference type="InterPro" id="IPR032808">
    <property type="entry name" value="DoxX"/>
</dbReference>
<evidence type="ECO:0000313" key="6">
    <source>
        <dbReference type="Proteomes" id="UP000271272"/>
    </source>
</evidence>
<comment type="caution">
    <text evidence="5">The sequence shown here is derived from an EMBL/GenBank/DDBJ whole genome shotgun (WGS) entry which is preliminary data.</text>
</comment>
<dbReference type="AlphaFoldDB" id="A0A3P1V863"/>
<dbReference type="RefSeq" id="WP_124932981.1">
    <property type="nucleotide sequence ID" value="NZ_RQZC01000002.1"/>
</dbReference>
<proteinExistence type="predicted"/>
<keyword evidence="6" id="KW-1185">Reference proteome</keyword>
<dbReference type="EMBL" id="RQZC01000002">
    <property type="protein sequence ID" value="RRD30339.1"/>
    <property type="molecule type" value="Genomic_DNA"/>
</dbReference>
<accession>A0A3P1V863</accession>
<gene>
    <name evidence="5" type="ORF">EII10_02700</name>
</gene>
<reference evidence="5 6" key="1">
    <citation type="submission" date="2018-11" db="EMBL/GenBank/DDBJ databases">
        <title>Genomes From Bacteria Associated with the Canine Oral Cavity: a Test Case for Automated Genome-Based Taxonomic Assignment.</title>
        <authorList>
            <person name="Coil D.A."/>
            <person name="Jospin G."/>
            <person name="Darling A.E."/>
            <person name="Wallis C."/>
            <person name="Davis I.J."/>
            <person name="Harris S."/>
            <person name="Eisen J.A."/>
            <person name="Holcombe L.J."/>
            <person name="O'Flynn C."/>
        </authorList>
    </citation>
    <scope>NUCLEOTIDE SEQUENCE [LARGE SCALE GENOMIC DNA]</scope>
    <source>
        <strain evidence="5 6">OH5050</strain>
    </source>
</reference>
<evidence type="ECO:0000313" key="5">
    <source>
        <dbReference type="EMBL" id="RRD30339.1"/>
    </source>
</evidence>
<keyword evidence="2" id="KW-0812">Transmembrane</keyword>
<evidence type="ECO:0000256" key="2">
    <source>
        <dbReference type="ARBA" id="ARBA00022692"/>
    </source>
</evidence>
<keyword evidence="3" id="KW-1133">Transmembrane helix</keyword>
<dbReference type="Pfam" id="PF07681">
    <property type="entry name" value="DoxX"/>
    <property type="match status" value="1"/>
</dbReference>
<keyword evidence="4" id="KW-0472">Membrane</keyword>
<evidence type="ECO:0000256" key="1">
    <source>
        <dbReference type="ARBA" id="ARBA00004141"/>
    </source>
</evidence>
<organism evidence="5 6">
    <name type="scientific">Actinomyces bowdenii</name>
    <dbReference type="NCBI Taxonomy" id="131109"/>
    <lineage>
        <taxon>Bacteria</taxon>
        <taxon>Bacillati</taxon>
        <taxon>Actinomycetota</taxon>
        <taxon>Actinomycetes</taxon>
        <taxon>Actinomycetales</taxon>
        <taxon>Actinomycetaceae</taxon>
        <taxon>Actinomyces</taxon>
    </lineage>
</organism>
<sequence>MDLLRALTRPMLAAPFIVDGADAVVRPQRHAEKLERVMPALERTGLPPILRADARMLARLSGAASVVAGLGLATGRAPRTSAAVLAAINLPVTIVGNPGWALSGSARREAFSGLLRGAALGAGLLMASVDRQGRPSLAWQLRNSRQQREAIESAHLAVRRHYGVEAA</sequence>
<dbReference type="Proteomes" id="UP000271272">
    <property type="component" value="Unassembled WGS sequence"/>
</dbReference>
<evidence type="ECO:0000256" key="3">
    <source>
        <dbReference type="ARBA" id="ARBA00022989"/>
    </source>
</evidence>
<comment type="subcellular location">
    <subcellularLocation>
        <location evidence="1">Membrane</location>
        <topology evidence="1">Multi-pass membrane protein</topology>
    </subcellularLocation>
</comment>
<evidence type="ECO:0000256" key="4">
    <source>
        <dbReference type="ARBA" id="ARBA00023136"/>
    </source>
</evidence>
<dbReference type="GO" id="GO:0016020">
    <property type="term" value="C:membrane"/>
    <property type="evidence" value="ECO:0007669"/>
    <property type="project" value="UniProtKB-SubCell"/>
</dbReference>